<dbReference type="OrthoDB" id="3054497at2759"/>
<dbReference type="GO" id="GO:0003887">
    <property type="term" value="F:DNA-directed DNA polymerase activity"/>
    <property type="evidence" value="ECO:0007669"/>
    <property type="project" value="UniProtKB-KW"/>
</dbReference>
<keyword evidence="7" id="KW-0460">Magnesium</keyword>
<evidence type="ECO:0000313" key="18">
    <source>
        <dbReference type="Proteomes" id="UP000310158"/>
    </source>
</evidence>
<keyword evidence="11" id="KW-0808">Transferase</keyword>
<keyword evidence="8" id="KW-0694">RNA-binding</keyword>
<dbReference type="InterPro" id="IPR039537">
    <property type="entry name" value="Retrotran_Ty1/copia-like"/>
</dbReference>
<dbReference type="InterPro" id="IPR036397">
    <property type="entry name" value="RNaseH_sf"/>
</dbReference>
<keyword evidence="12" id="KW-0233">DNA recombination</keyword>
<organism evidence="17 18">
    <name type="scientific">Bondarzewia mesenterica</name>
    <dbReference type="NCBI Taxonomy" id="1095465"/>
    <lineage>
        <taxon>Eukaryota</taxon>
        <taxon>Fungi</taxon>
        <taxon>Dikarya</taxon>
        <taxon>Basidiomycota</taxon>
        <taxon>Agaricomycotina</taxon>
        <taxon>Agaricomycetes</taxon>
        <taxon>Russulales</taxon>
        <taxon>Bondarzewiaceae</taxon>
        <taxon>Bondarzewia</taxon>
    </lineage>
</organism>
<evidence type="ECO:0000256" key="4">
    <source>
        <dbReference type="ARBA" id="ARBA00022723"/>
    </source>
</evidence>
<protein>
    <recommendedName>
        <fullName evidence="16">Integrase catalytic domain-containing protein</fullName>
    </recommendedName>
</protein>
<dbReference type="EMBL" id="SGPL01000396">
    <property type="protein sequence ID" value="THH12987.1"/>
    <property type="molecule type" value="Genomic_DNA"/>
</dbReference>
<dbReference type="GO" id="GO:0005634">
    <property type="term" value="C:nucleus"/>
    <property type="evidence" value="ECO:0007669"/>
    <property type="project" value="UniProtKB-ARBA"/>
</dbReference>
<evidence type="ECO:0000256" key="1">
    <source>
        <dbReference type="ARBA" id="ARBA00022578"/>
    </source>
</evidence>
<dbReference type="GO" id="GO:0046872">
    <property type="term" value="F:metal ion binding"/>
    <property type="evidence" value="ECO:0007669"/>
    <property type="project" value="UniProtKB-KW"/>
</dbReference>
<evidence type="ECO:0000256" key="5">
    <source>
        <dbReference type="ARBA" id="ARBA00022759"/>
    </source>
</evidence>
<evidence type="ECO:0000256" key="14">
    <source>
        <dbReference type="ARBA" id="ARBA00048173"/>
    </source>
</evidence>
<evidence type="ECO:0000256" key="6">
    <source>
        <dbReference type="ARBA" id="ARBA00022801"/>
    </source>
</evidence>
<dbReference type="GO" id="GO:0032196">
    <property type="term" value="P:transposition"/>
    <property type="evidence" value="ECO:0007669"/>
    <property type="project" value="UniProtKB-KW"/>
</dbReference>
<keyword evidence="13" id="KW-0511">Multifunctional enzyme</keyword>
<keyword evidence="11" id="KW-0239">DNA-directed DNA polymerase</keyword>
<keyword evidence="1" id="KW-0815">Transposition</keyword>
<dbReference type="Proteomes" id="UP000310158">
    <property type="component" value="Unassembled WGS sequence"/>
</dbReference>
<comment type="caution">
    <text evidence="17">The sequence shown here is derived from an EMBL/GenBank/DDBJ whole genome shotgun (WGS) entry which is preliminary data.</text>
</comment>
<keyword evidence="4" id="KW-0479">Metal-binding</keyword>
<dbReference type="GO" id="GO:0003964">
    <property type="term" value="F:RNA-directed DNA polymerase activity"/>
    <property type="evidence" value="ECO:0007669"/>
    <property type="project" value="UniProtKB-KW"/>
</dbReference>
<sequence length="350" mass="38317">MGPVSPASSGGKSYSLDIHDDCTSKAWAILLVQKSDAVSSFREWHALTEANSGHTLCIVCTDSGGEFTPTQFEHYLCQTGVTHQTSAPYTSAHISAVERLHHTLFDRARAMRVSANLPLSLWGECYLTAAYLHNCTATHTLNNITPDEACDFSTDPYISCPPFLFPRLTYFFPPPHSPSPIPEPPLHIPPSAPPLRRSTRLRKPSAKLLLSLDQSLVPPAPLPPSTPLTSLAPSPLSPLTPLPSDLELLGLAVVELNDEPHTWAAAQASLDADKWRTASRSSVPSDRCVIKCRPIFTIKRDAHNNPDRYKARLVTKGFTQIPGQDFTDTFSPVARLESQRLLLHLAAHLG</sequence>
<keyword evidence="10" id="KW-0695">RNA-directed DNA polymerase</keyword>
<dbReference type="PROSITE" id="PS50994">
    <property type="entry name" value="INTEGRASE"/>
    <property type="match status" value="1"/>
</dbReference>
<reference evidence="17 18" key="1">
    <citation type="submission" date="2019-02" db="EMBL/GenBank/DDBJ databases">
        <title>Genome sequencing of the rare red list fungi Bondarzewia mesenterica.</title>
        <authorList>
            <person name="Buettner E."/>
            <person name="Kellner H."/>
        </authorList>
    </citation>
    <scope>NUCLEOTIDE SEQUENCE [LARGE SCALE GENOMIC DNA]</scope>
    <source>
        <strain evidence="17 18">DSM 108281</strain>
    </source>
</reference>
<evidence type="ECO:0000256" key="11">
    <source>
        <dbReference type="ARBA" id="ARBA00022932"/>
    </source>
</evidence>
<comment type="catalytic activity">
    <reaction evidence="14">
        <text>DNA(n) + a 2'-deoxyribonucleoside 5'-triphosphate = DNA(n+1) + diphosphate</text>
        <dbReference type="Rhea" id="RHEA:22508"/>
        <dbReference type="Rhea" id="RHEA-COMP:17339"/>
        <dbReference type="Rhea" id="RHEA-COMP:17340"/>
        <dbReference type="ChEBI" id="CHEBI:33019"/>
        <dbReference type="ChEBI" id="CHEBI:61560"/>
        <dbReference type="ChEBI" id="CHEBI:173112"/>
        <dbReference type="EC" id="2.7.7.49"/>
    </reaction>
</comment>
<dbReference type="AlphaFoldDB" id="A0A4S4LM79"/>
<dbReference type="InterPro" id="IPR001584">
    <property type="entry name" value="Integrase_cat-core"/>
</dbReference>
<dbReference type="GO" id="GO:0006310">
    <property type="term" value="P:DNA recombination"/>
    <property type="evidence" value="ECO:0007669"/>
    <property type="project" value="UniProtKB-KW"/>
</dbReference>
<dbReference type="InterPro" id="IPR013103">
    <property type="entry name" value="RVT_2"/>
</dbReference>
<evidence type="ECO:0000256" key="8">
    <source>
        <dbReference type="ARBA" id="ARBA00022884"/>
    </source>
</evidence>
<evidence type="ECO:0000256" key="2">
    <source>
        <dbReference type="ARBA" id="ARBA00022695"/>
    </source>
</evidence>
<gene>
    <name evidence="17" type="ORF">EW146_g7180</name>
</gene>
<dbReference type="PANTHER" id="PTHR42648">
    <property type="entry name" value="TRANSPOSASE, PUTATIVE-RELATED"/>
    <property type="match status" value="1"/>
</dbReference>
<dbReference type="GO" id="GO:0003723">
    <property type="term" value="F:RNA binding"/>
    <property type="evidence" value="ECO:0007669"/>
    <property type="project" value="UniProtKB-KW"/>
</dbReference>
<name>A0A4S4LM79_9AGAM</name>
<comment type="catalytic activity">
    <reaction evidence="15">
        <text>DNA(n) + a 2'-deoxyribonucleoside 5'-triphosphate = DNA(n+1) + diphosphate</text>
        <dbReference type="Rhea" id="RHEA:22508"/>
        <dbReference type="Rhea" id="RHEA-COMP:17339"/>
        <dbReference type="Rhea" id="RHEA-COMP:17340"/>
        <dbReference type="ChEBI" id="CHEBI:33019"/>
        <dbReference type="ChEBI" id="CHEBI:61560"/>
        <dbReference type="ChEBI" id="CHEBI:173112"/>
        <dbReference type="EC" id="2.7.7.7"/>
    </reaction>
</comment>
<keyword evidence="6" id="KW-0378">Hydrolase</keyword>
<accession>A0A4S4LM79</accession>
<keyword evidence="5" id="KW-0255">Endonuclease</keyword>
<dbReference type="PANTHER" id="PTHR42648:SF11">
    <property type="entry name" value="TRANSPOSON TY4-P GAG-POL POLYPROTEIN"/>
    <property type="match status" value="1"/>
</dbReference>
<dbReference type="GO" id="GO:0004519">
    <property type="term" value="F:endonuclease activity"/>
    <property type="evidence" value="ECO:0007669"/>
    <property type="project" value="UniProtKB-KW"/>
</dbReference>
<keyword evidence="18" id="KW-1185">Reference proteome</keyword>
<dbReference type="GO" id="GO:0015074">
    <property type="term" value="P:DNA integration"/>
    <property type="evidence" value="ECO:0007669"/>
    <property type="project" value="UniProtKB-KW"/>
</dbReference>
<proteinExistence type="predicted"/>
<dbReference type="SUPFAM" id="SSF53098">
    <property type="entry name" value="Ribonuclease H-like"/>
    <property type="match status" value="1"/>
</dbReference>
<evidence type="ECO:0000256" key="10">
    <source>
        <dbReference type="ARBA" id="ARBA00022918"/>
    </source>
</evidence>
<evidence type="ECO:0000259" key="16">
    <source>
        <dbReference type="PROSITE" id="PS50994"/>
    </source>
</evidence>
<keyword evidence="9" id="KW-0229">DNA integration</keyword>
<feature type="domain" description="Integrase catalytic" evidence="16">
    <location>
        <begin position="1"/>
        <end position="154"/>
    </location>
</feature>
<dbReference type="Gene3D" id="3.30.420.10">
    <property type="entry name" value="Ribonuclease H-like superfamily/Ribonuclease H"/>
    <property type="match status" value="1"/>
</dbReference>
<dbReference type="Pfam" id="PF07727">
    <property type="entry name" value="RVT_2"/>
    <property type="match status" value="1"/>
</dbReference>
<evidence type="ECO:0000256" key="13">
    <source>
        <dbReference type="ARBA" id="ARBA00023268"/>
    </source>
</evidence>
<evidence type="ECO:0000256" key="3">
    <source>
        <dbReference type="ARBA" id="ARBA00022722"/>
    </source>
</evidence>
<evidence type="ECO:0000313" key="17">
    <source>
        <dbReference type="EMBL" id="THH12987.1"/>
    </source>
</evidence>
<evidence type="ECO:0000256" key="7">
    <source>
        <dbReference type="ARBA" id="ARBA00022842"/>
    </source>
</evidence>
<keyword evidence="2" id="KW-0548">Nucleotidyltransferase</keyword>
<dbReference type="GO" id="GO:0016787">
    <property type="term" value="F:hydrolase activity"/>
    <property type="evidence" value="ECO:0007669"/>
    <property type="project" value="UniProtKB-KW"/>
</dbReference>
<evidence type="ECO:0000256" key="9">
    <source>
        <dbReference type="ARBA" id="ARBA00022908"/>
    </source>
</evidence>
<keyword evidence="3" id="KW-0540">Nuclease</keyword>
<evidence type="ECO:0000256" key="12">
    <source>
        <dbReference type="ARBA" id="ARBA00023172"/>
    </source>
</evidence>
<dbReference type="InterPro" id="IPR012337">
    <property type="entry name" value="RNaseH-like_sf"/>
</dbReference>
<evidence type="ECO:0000256" key="15">
    <source>
        <dbReference type="ARBA" id="ARBA00049244"/>
    </source>
</evidence>